<accession>A0A918JUE3</accession>
<dbReference type="InterPro" id="IPR050964">
    <property type="entry name" value="Striated_Muscle_Regulatory"/>
</dbReference>
<feature type="domain" description="Fibronectin type-III" evidence="8">
    <location>
        <begin position="509"/>
        <end position="594"/>
    </location>
</feature>
<keyword evidence="3" id="KW-0378">Hydrolase</keyword>
<feature type="signal peptide" evidence="7">
    <location>
        <begin position="1"/>
        <end position="33"/>
    </location>
</feature>
<dbReference type="InterPro" id="IPR013783">
    <property type="entry name" value="Ig-like_fold"/>
</dbReference>
<dbReference type="CDD" id="cd00063">
    <property type="entry name" value="FN3"/>
    <property type="match status" value="4"/>
</dbReference>
<dbReference type="AlphaFoldDB" id="A0A918JUE3"/>
<dbReference type="EMBL" id="BMWS01000006">
    <property type="protein sequence ID" value="GGX11960.1"/>
    <property type="molecule type" value="Genomic_DNA"/>
</dbReference>
<keyword evidence="2" id="KW-0677">Repeat</keyword>
<proteinExistence type="predicted"/>
<evidence type="ECO:0000259" key="8">
    <source>
        <dbReference type="PROSITE" id="PS50853"/>
    </source>
</evidence>
<dbReference type="GO" id="GO:0008237">
    <property type="term" value="F:metallopeptidase activity"/>
    <property type="evidence" value="ECO:0007669"/>
    <property type="project" value="InterPro"/>
</dbReference>
<evidence type="ECO:0000256" key="3">
    <source>
        <dbReference type="ARBA" id="ARBA00022801"/>
    </source>
</evidence>
<evidence type="ECO:0000256" key="7">
    <source>
        <dbReference type="SAM" id="SignalP"/>
    </source>
</evidence>
<evidence type="ECO:0000256" key="2">
    <source>
        <dbReference type="ARBA" id="ARBA00022737"/>
    </source>
</evidence>
<dbReference type="InterPro" id="IPR003961">
    <property type="entry name" value="FN3_dom"/>
</dbReference>
<gene>
    <name evidence="9" type="ORF">GCM10007384_12100</name>
</gene>
<dbReference type="Gene3D" id="3.40.390.10">
    <property type="entry name" value="Collagenase (Catalytic Domain)"/>
    <property type="match status" value="1"/>
</dbReference>
<dbReference type="PANTHER" id="PTHR13817">
    <property type="entry name" value="TITIN"/>
    <property type="match status" value="1"/>
</dbReference>
<dbReference type="PROSITE" id="PS50853">
    <property type="entry name" value="FN3"/>
    <property type="match status" value="4"/>
</dbReference>
<protein>
    <recommendedName>
        <fullName evidence="8">Fibronectin type-III domain-containing protein</fullName>
    </recommendedName>
</protein>
<feature type="chain" id="PRO_5037479859" description="Fibronectin type-III domain-containing protein" evidence="7">
    <location>
        <begin position="34"/>
        <end position="1049"/>
    </location>
</feature>
<feature type="domain" description="Fibronectin type-III" evidence="8">
    <location>
        <begin position="602"/>
        <end position="687"/>
    </location>
</feature>
<organism evidence="9 10">
    <name type="scientific">Aquimarina muelleri</name>
    <dbReference type="NCBI Taxonomy" id="279356"/>
    <lineage>
        <taxon>Bacteria</taxon>
        <taxon>Pseudomonadati</taxon>
        <taxon>Bacteroidota</taxon>
        <taxon>Flavobacteriia</taxon>
        <taxon>Flavobacteriales</taxon>
        <taxon>Flavobacteriaceae</taxon>
        <taxon>Aquimarina</taxon>
    </lineage>
</organism>
<dbReference type="SUPFAM" id="SSF55486">
    <property type="entry name" value="Metalloproteases ('zincins'), catalytic domain"/>
    <property type="match status" value="1"/>
</dbReference>
<dbReference type="SUPFAM" id="SSF49265">
    <property type="entry name" value="Fibronectin type III"/>
    <property type="match status" value="2"/>
</dbReference>
<feature type="domain" description="Fibronectin type-III" evidence="8">
    <location>
        <begin position="790"/>
        <end position="875"/>
    </location>
</feature>
<name>A0A918JUE3_9FLAO</name>
<dbReference type="GO" id="GO:0000272">
    <property type="term" value="P:polysaccharide catabolic process"/>
    <property type="evidence" value="ECO:0007669"/>
    <property type="project" value="UniProtKB-KW"/>
</dbReference>
<reference evidence="9 10" key="1">
    <citation type="journal article" date="2014" name="Int. J. Syst. Evol. Microbiol.">
        <title>Complete genome sequence of Corynebacterium casei LMG S-19264T (=DSM 44701T), isolated from a smear-ripened cheese.</title>
        <authorList>
            <consortium name="US DOE Joint Genome Institute (JGI-PGF)"/>
            <person name="Walter F."/>
            <person name="Albersmeier A."/>
            <person name="Kalinowski J."/>
            <person name="Ruckert C."/>
        </authorList>
    </citation>
    <scope>NUCLEOTIDE SEQUENCE [LARGE SCALE GENOMIC DNA]</scope>
    <source>
        <strain evidence="9 10">KCTC 12285</strain>
    </source>
</reference>
<evidence type="ECO:0000256" key="4">
    <source>
        <dbReference type="ARBA" id="ARBA00023277"/>
    </source>
</evidence>
<keyword evidence="1 7" id="KW-0732">Signal</keyword>
<dbReference type="Pfam" id="PF18962">
    <property type="entry name" value="Por_Secre_tail"/>
    <property type="match status" value="1"/>
</dbReference>
<dbReference type="GO" id="GO:0016798">
    <property type="term" value="F:hydrolase activity, acting on glycosyl bonds"/>
    <property type="evidence" value="ECO:0007669"/>
    <property type="project" value="UniProtKB-KW"/>
</dbReference>
<keyword evidence="5" id="KW-0326">Glycosidase</keyword>
<keyword evidence="10" id="KW-1185">Reference proteome</keyword>
<dbReference type="Gene3D" id="2.60.40.10">
    <property type="entry name" value="Immunoglobulins"/>
    <property type="match status" value="4"/>
</dbReference>
<dbReference type="SMART" id="SM00060">
    <property type="entry name" value="FN3"/>
    <property type="match status" value="4"/>
</dbReference>
<dbReference type="InterPro" id="IPR026444">
    <property type="entry name" value="Secre_tail"/>
</dbReference>
<dbReference type="InterPro" id="IPR036116">
    <property type="entry name" value="FN3_sf"/>
</dbReference>
<dbReference type="InterPro" id="IPR024079">
    <property type="entry name" value="MetalloPept_cat_dom_sf"/>
</dbReference>
<dbReference type="Pfam" id="PF00041">
    <property type="entry name" value="fn3"/>
    <property type="match status" value="4"/>
</dbReference>
<keyword evidence="4" id="KW-0119">Carbohydrate metabolism</keyword>
<feature type="domain" description="Fibronectin type-III" evidence="8">
    <location>
        <begin position="695"/>
        <end position="780"/>
    </location>
</feature>
<dbReference type="PANTHER" id="PTHR13817:SF173">
    <property type="entry name" value="FRAZZLED"/>
    <property type="match status" value="1"/>
</dbReference>
<dbReference type="NCBIfam" id="TIGR04183">
    <property type="entry name" value="Por_Secre_tail"/>
    <property type="match status" value="1"/>
</dbReference>
<evidence type="ECO:0000313" key="10">
    <source>
        <dbReference type="Proteomes" id="UP000601108"/>
    </source>
</evidence>
<comment type="caution">
    <text evidence="9">The sequence shown here is derived from an EMBL/GenBank/DDBJ whole genome shotgun (WGS) entry which is preliminary data.</text>
</comment>
<dbReference type="Proteomes" id="UP000601108">
    <property type="component" value="Unassembled WGS sequence"/>
</dbReference>
<dbReference type="RefSeq" id="WP_189457413.1">
    <property type="nucleotide sequence ID" value="NZ_BMWS01000006.1"/>
</dbReference>
<sequence length="1049" mass="113225">MKNLNLKKRMFSNVLKKVFLTTFLFILSFSSFAQEKKEIVIGTVNSFSQAFLSSKSSNNSFDIKLTDNKIYNLKINVKNNTVDGYFVTGNILNNKSKNARAIEPVFSFTEKDGKISGEIVFYDQKKAFKISTNNNGQVLASDTDIHSILCVDFEQEKEITNNAPVSGSVQKAQIQLESLPGAAHVIYLDFDGEVVSGTRWAGGRTINAQPAGFSDEKILAVWRIMVDDFNPFNINVTTRRDVFDATPKSQRMMAIFTPTTDAAPGSGGVAYLNSFSWNSDDPCWVYNLGTRSAGETGSHEVGHTLGLAHDGTRSGTTYYAGHGQWSPIMGWSANKTLGHWSKGEYDNANNTQDDLAIISNSRNGFGYKKDDHSNTINGATELVSDSNGNVSKADNEGIIEKTSDKDVFSFQTSGGQVNFSFDPNPYYPNLNIKARLLNSNGSEVASSDLQGLKASIATTLQSGTYYIEIDGVGEGNLSTGYSDYSSLGLFSISGKYPKGNVTDTQAPSVPANVIASNVEETSLSLSWSASTDNVGVKGYDVYQGDRMITSVSGTSYSVTGLTANTTYTFRVKAKDAAGNVSDFSNTLTVTTKETRDTQAPSVPANVIASNVEETSLSLSWSASTDNVGVKGYDVYQGDRMITSVSGTSYSVTGLTANTTYTFRVKAKDAAGNVSDFSNTLTVTTKETRDTQAPSVPANVTASNVEETSLSLSWTASTDNVGVTGYDVYQGNTMITSVSGTSYSVTGLTANTTYTFRVKAKDAAGNVSDFSNTLTVTTKEATNTDTEAPSVPANVTASNVEETSLSLSWSASTDNVAVTGYDVYQGDRMITSVSGISSSVTGLTANTTYTFRVKAKDAAGNVSDFSTALTVTTKEGGTTDICEGVEVFVSGTRYAVGDRVVYKNYVYERTIRGWKNLGKCGSSLCEGIVEWRSGVRYNTGNRVVYRGNLWERGTTRWTFISSCNGQANKTDLITPPQKISVYPNPVKENILNIVFDPSQGATYSIINLLGETVANGYFNSSIKVDHLQTGTYILKVTSDKKQHITRFVKQ</sequence>
<evidence type="ECO:0000313" key="9">
    <source>
        <dbReference type="EMBL" id="GGX11960.1"/>
    </source>
</evidence>
<dbReference type="FunFam" id="2.60.40.10:FF:001114">
    <property type="entry name" value="Chitinase A1"/>
    <property type="match status" value="3"/>
</dbReference>
<evidence type="ECO:0000256" key="5">
    <source>
        <dbReference type="ARBA" id="ARBA00023295"/>
    </source>
</evidence>
<keyword evidence="6" id="KW-0624">Polysaccharide degradation</keyword>
<dbReference type="Gene3D" id="2.60.120.380">
    <property type="match status" value="1"/>
</dbReference>
<evidence type="ECO:0000256" key="6">
    <source>
        <dbReference type="ARBA" id="ARBA00023326"/>
    </source>
</evidence>
<evidence type="ECO:0000256" key="1">
    <source>
        <dbReference type="ARBA" id="ARBA00022729"/>
    </source>
</evidence>